<keyword evidence="2" id="KW-0472">Membrane</keyword>
<dbReference type="AlphaFoldDB" id="A0A560FP60"/>
<accession>A0A560FP60</accession>
<feature type="region of interest" description="Disordered" evidence="1">
    <location>
        <begin position="111"/>
        <end position="131"/>
    </location>
</feature>
<organism evidence="3 4">
    <name type="scientific">Nitrospirillum amazonense</name>
    <dbReference type="NCBI Taxonomy" id="28077"/>
    <lineage>
        <taxon>Bacteria</taxon>
        <taxon>Pseudomonadati</taxon>
        <taxon>Pseudomonadota</taxon>
        <taxon>Alphaproteobacteria</taxon>
        <taxon>Rhodospirillales</taxon>
        <taxon>Azospirillaceae</taxon>
        <taxon>Nitrospirillum</taxon>
    </lineage>
</organism>
<dbReference type="Pfam" id="PF11162">
    <property type="entry name" value="DUF2946"/>
    <property type="match status" value="1"/>
</dbReference>
<evidence type="ECO:0000256" key="2">
    <source>
        <dbReference type="SAM" id="Phobius"/>
    </source>
</evidence>
<keyword evidence="2" id="KW-1133">Transmembrane helix</keyword>
<reference evidence="3 4" key="1">
    <citation type="submission" date="2019-06" db="EMBL/GenBank/DDBJ databases">
        <title>Genomic Encyclopedia of Type Strains, Phase IV (KMG-V): Genome sequencing to study the core and pangenomes of soil and plant-associated prokaryotes.</title>
        <authorList>
            <person name="Whitman W."/>
        </authorList>
    </citation>
    <scope>NUCLEOTIDE SEQUENCE [LARGE SCALE GENOMIC DNA]</scope>
    <source>
        <strain evidence="3 4">BR 11880</strain>
    </source>
</reference>
<name>A0A560FP60_9PROT</name>
<keyword evidence="2" id="KW-0812">Transmembrane</keyword>
<evidence type="ECO:0000313" key="4">
    <source>
        <dbReference type="Proteomes" id="UP000319859"/>
    </source>
</evidence>
<comment type="caution">
    <text evidence="3">The sequence shown here is derived from an EMBL/GenBank/DDBJ whole genome shotgun (WGS) entry which is preliminary data.</text>
</comment>
<protein>
    <recommendedName>
        <fullName evidence="5">DUF2946 family protein</fullName>
    </recommendedName>
</protein>
<dbReference type="Proteomes" id="UP000319859">
    <property type="component" value="Unassembled WGS sequence"/>
</dbReference>
<evidence type="ECO:0000256" key="1">
    <source>
        <dbReference type="SAM" id="MobiDB-lite"/>
    </source>
</evidence>
<dbReference type="InterPro" id="IPR021333">
    <property type="entry name" value="DUF2946"/>
</dbReference>
<gene>
    <name evidence="3" type="ORF">FBZ89_102166</name>
</gene>
<evidence type="ECO:0008006" key="5">
    <source>
        <dbReference type="Google" id="ProtNLM"/>
    </source>
</evidence>
<feature type="transmembrane region" description="Helical" evidence="2">
    <location>
        <begin position="76"/>
        <end position="99"/>
    </location>
</feature>
<evidence type="ECO:0000313" key="3">
    <source>
        <dbReference type="EMBL" id="TWB23413.1"/>
    </source>
</evidence>
<proteinExistence type="predicted"/>
<dbReference type="EMBL" id="VITN01000002">
    <property type="protein sequence ID" value="TWB23413.1"/>
    <property type="molecule type" value="Genomic_DNA"/>
</dbReference>
<sequence>MRCGVGAMGLWLLVAAFMLRALVPAGMMPEVSVTDDEPVLTMVLCSGSVPDAGVLREMGLPVHQGTSKDHGASCPFAGMGALGLTAPAGPVLAVVWTVLLDRLTPVMARPGPVRRPSGISARGPPSMSGMS</sequence>